<protein>
    <submittedName>
        <fullName evidence="2">Uncharacterized protein</fullName>
    </submittedName>
</protein>
<feature type="region of interest" description="Disordered" evidence="1">
    <location>
        <begin position="1"/>
        <end position="34"/>
    </location>
</feature>
<evidence type="ECO:0000313" key="2">
    <source>
        <dbReference type="EMBL" id="KYG06085.1"/>
    </source>
</evidence>
<name>A0A150TN29_SORCE</name>
<feature type="compositionally biased region" description="Basic and acidic residues" evidence="1">
    <location>
        <begin position="15"/>
        <end position="27"/>
    </location>
</feature>
<reference evidence="2 3" key="1">
    <citation type="submission" date="2014-02" db="EMBL/GenBank/DDBJ databases">
        <title>The small core and large imbalanced accessory genome model reveals a collaborative survival strategy of Sorangium cellulosum strains in nature.</title>
        <authorList>
            <person name="Han K."/>
            <person name="Peng R."/>
            <person name="Blom J."/>
            <person name="Li Y.-Z."/>
        </authorList>
    </citation>
    <scope>NUCLEOTIDE SEQUENCE [LARGE SCALE GENOMIC DNA]</scope>
    <source>
        <strain evidence="2 3">So0007-03</strain>
    </source>
</reference>
<sequence length="127" mass="13882">MRTGGGTSYTLRIPHRAEHDDGAKLELESGNEPPPQICFRSYALPAPLPRADPEAGQGRVDPLPPAPPARHLRLVVYRVGLRSCDIITPCRQNFVCARNRDPGTRKGACIPPYFVSPLRIDGYPIAG</sequence>
<gene>
    <name evidence="2" type="ORF">BE21_37010</name>
</gene>
<dbReference type="AlphaFoldDB" id="A0A150TN29"/>
<comment type="caution">
    <text evidence="2">The sequence shown here is derived from an EMBL/GenBank/DDBJ whole genome shotgun (WGS) entry which is preliminary data.</text>
</comment>
<accession>A0A150TN29</accession>
<organism evidence="2 3">
    <name type="scientific">Sorangium cellulosum</name>
    <name type="common">Polyangium cellulosum</name>
    <dbReference type="NCBI Taxonomy" id="56"/>
    <lineage>
        <taxon>Bacteria</taxon>
        <taxon>Pseudomonadati</taxon>
        <taxon>Myxococcota</taxon>
        <taxon>Polyangia</taxon>
        <taxon>Polyangiales</taxon>
        <taxon>Polyangiaceae</taxon>
        <taxon>Sorangium</taxon>
    </lineage>
</organism>
<evidence type="ECO:0000313" key="3">
    <source>
        <dbReference type="Proteomes" id="UP000075502"/>
    </source>
</evidence>
<evidence type="ECO:0000256" key="1">
    <source>
        <dbReference type="SAM" id="MobiDB-lite"/>
    </source>
</evidence>
<dbReference type="Proteomes" id="UP000075502">
    <property type="component" value="Unassembled WGS sequence"/>
</dbReference>
<proteinExistence type="predicted"/>
<dbReference type="EMBL" id="JEME01001802">
    <property type="protein sequence ID" value="KYG06085.1"/>
    <property type="molecule type" value="Genomic_DNA"/>
</dbReference>